<reference evidence="7" key="1">
    <citation type="submission" date="2021-02" db="EMBL/GenBank/DDBJ databases">
        <title>Infant gut strain persistence is associated with maternal origin, phylogeny, and functional potential including surface adhesion and iron acquisition.</title>
        <authorList>
            <person name="Lou Y.C."/>
        </authorList>
    </citation>
    <scope>NUCLEOTIDE SEQUENCE</scope>
    <source>
        <strain evidence="7">L2_039_000G1_dasL2_039_000G1_concoct_11</strain>
    </source>
</reference>
<proteinExistence type="inferred from homology"/>
<evidence type="ECO:0000313" key="7">
    <source>
        <dbReference type="EMBL" id="MBS6941098.1"/>
    </source>
</evidence>
<dbReference type="PROSITE" id="PS00801">
    <property type="entry name" value="TRANSKETOLASE_1"/>
    <property type="match status" value="1"/>
</dbReference>
<dbReference type="CDD" id="cd02012">
    <property type="entry name" value="TPP_TK"/>
    <property type="match status" value="1"/>
</dbReference>
<dbReference type="GO" id="GO:0000287">
    <property type="term" value="F:magnesium ion binding"/>
    <property type="evidence" value="ECO:0007669"/>
    <property type="project" value="UniProtKB-ARBA"/>
</dbReference>
<keyword evidence="5" id="KW-0786">Thiamine pyrophosphate</keyword>
<dbReference type="InterPro" id="IPR005474">
    <property type="entry name" value="Transketolase_N"/>
</dbReference>
<evidence type="ECO:0000259" key="6">
    <source>
        <dbReference type="Pfam" id="PF00456"/>
    </source>
</evidence>
<evidence type="ECO:0000256" key="2">
    <source>
        <dbReference type="ARBA" id="ARBA00007131"/>
    </source>
</evidence>
<dbReference type="AlphaFoldDB" id="A0A943V0V6"/>
<evidence type="ECO:0000256" key="3">
    <source>
        <dbReference type="ARBA" id="ARBA00022679"/>
    </source>
</evidence>
<evidence type="ECO:0000256" key="1">
    <source>
        <dbReference type="ARBA" id="ARBA00001964"/>
    </source>
</evidence>
<organism evidence="7 8">
    <name type="scientific">Slackia piriformis</name>
    <dbReference type="NCBI Taxonomy" id="626934"/>
    <lineage>
        <taxon>Bacteria</taxon>
        <taxon>Bacillati</taxon>
        <taxon>Actinomycetota</taxon>
        <taxon>Coriobacteriia</taxon>
        <taxon>Eggerthellales</taxon>
        <taxon>Eggerthellaceae</taxon>
        <taxon>Slackia</taxon>
    </lineage>
</organism>
<accession>A0A943V0V6</accession>
<dbReference type="Pfam" id="PF00456">
    <property type="entry name" value="Transketolase_N"/>
    <property type="match status" value="1"/>
</dbReference>
<evidence type="ECO:0000256" key="4">
    <source>
        <dbReference type="ARBA" id="ARBA00022723"/>
    </source>
</evidence>
<dbReference type="Gene3D" id="3.40.50.970">
    <property type="match status" value="1"/>
</dbReference>
<dbReference type="PANTHER" id="PTHR47514:SF1">
    <property type="entry name" value="TRANSKETOLASE N-TERMINAL SECTION-RELATED"/>
    <property type="match status" value="1"/>
</dbReference>
<protein>
    <submittedName>
        <fullName evidence="7">Transketolase</fullName>
    </submittedName>
</protein>
<name>A0A943V0V6_9ACTN</name>
<comment type="cofactor">
    <cofactor evidence="1">
        <name>thiamine diphosphate</name>
        <dbReference type="ChEBI" id="CHEBI:58937"/>
    </cofactor>
</comment>
<evidence type="ECO:0000313" key="8">
    <source>
        <dbReference type="Proteomes" id="UP000727506"/>
    </source>
</evidence>
<comment type="caution">
    <text evidence="7">The sequence shown here is derived from an EMBL/GenBank/DDBJ whole genome shotgun (WGS) entry which is preliminary data.</text>
</comment>
<keyword evidence="4" id="KW-0479">Metal-binding</keyword>
<dbReference type="GO" id="GO:0016740">
    <property type="term" value="F:transferase activity"/>
    <property type="evidence" value="ECO:0007669"/>
    <property type="project" value="UniProtKB-KW"/>
</dbReference>
<comment type="similarity">
    <text evidence="2">Belongs to the transketolase family.</text>
</comment>
<gene>
    <name evidence="7" type="ORF">KH142_06425</name>
</gene>
<dbReference type="InterPro" id="IPR029061">
    <property type="entry name" value="THDP-binding"/>
</dbReference>
<dbReference type="Proteomes" id="UP000727506">
    <property type="component" value="Unassembled WGS sequence"/>
</dbReference>
<dbReference type="SUPFAM" id="SSF52518">
    <property type="entry name" value="Thiamin diphosphate-binding fold (THDP-binding)"/>
    <property type="match status" value="1"/>
</dbReference>
<dbReference type="EMBL" id="JAGZSV010000114">
    <property type="protein sequence ID" value="MBS6941098.1"/>
    <property type="molecule type" value="Genomic_DNA"/>
</dbReference>
<keyword evidence="3" id="KW-0808">Transferase</keyword>
<feature type="domain" description="Transketolase N-terminal" evidence="6">
    <location>
        <begin position="19"/>
        <end position="275"/>
    </location>
</feature>
<evidence type="ECO:0000256" key="5">
    <source>
        <dbReference type="ARBA" id="ARBA00023052"/>
    </source>
</evidence>
<sequence length="287" mass="30174">MVAPSEGNDVNLQDLKGKANDIRIDIVNMVAEAGSGHPGGSLSSAEILCALYFGGVLEHDPSDPAKADRDRFVLSKGHAAPVLYAALAEAGYFPKDELQTLRKLHSRLQGHPDCRKLPGVEASTGSLGQGLSISSGIACGLKLAGNDATVFTLMGDGECQEGQVWEAAMFAAHRDLDNLVAIVDHNHLQIDGAVEDVCSPGSLGAKFEAFGWQVFLCDGNDMEAVLSTLESAKAARGGKPKAVIAETVKGKGVSFMEGQAGWHGKAPNAEQTEQAIDELTDKETLHV</sequence>
<dbReference type="InterPro" id="IPR049557">
    <property type="entry name" value="Transketolase_CS"/>
</dbReference>
<dbReference type="PANTHER" id="PTHR47514">
    <property type="entry name" value="TRANSKETOLASE N-TERMINAL SECTION-RELATED"/>
    <property type="match status" value="1"/>
</dbReference>